<dbReference type="RefSeq" id="XP_022628818.1">
    <property type="nucleotide sequence ID" value="XM_022772501.1"/>
</dbReference>
<name>A0A0C7MRR2_9SACH</name>
<dbReference type="GO" id="GO:0005743">
    <property type="term" value="C:mitochondrial inner membrane"/>
    <property type="evidence" value="ECO:0007669"/>
    <property type="project" value="EnsemblFungi"/>
</dbReference>
<dbReference type="EMBL" id="LN736364">
    <property type="protein sequence ID" value="CEP62593.1"/>
    <property type="molecule type" value="Genomic_DNA"/>
</dbReference>
<organism evidence="2 3">
    <name type="scientific">Lachancea lanzarotensis</name>
    <dbReference type="NCBI Taxonomy" id="1245769"/>
    <lineage>
        <taxon>Eukaryota</taxon>
        <taxon>Fungi</taxon>
        <taxon>Dikarya</taxon>
        <taxon>Ascomycota</taxon>
        <taxon>Saccharomycotina</taxon>
        <taxon>Saccharomycetes</taxon>
        <taxon>Saccharomycetales</taxon>
        <taxon>Saccharomycetaceae</taxon>
        <taxon>Lachancea</taxon>
    </lineage>
</organism>
<dbReference type="GO" id="GO:1990050">
    <property type="term" value="F:phosphatidic acid transfer activity"/>
    <property type="evidence" value="ECO:0007669"/>
    <property type="project" value="EnsemblFungi"/>
</dbReference>
<dbReference type="GO" id="GO:0032048">
    <property type="term" value="P:cardiolipin metabolic process"/>
    <property type="evidence" value="ECO:0007669"/>
    <property type="project" value="EnsemblFungi"/>
</dbReference>
<proteinExistence type="predicted"/>
<sequence>MVLWYKNSFLYDNDFETVSLAFFNRYPNPYASHVISIDTVSRECKASGELCTTRLIKKTGKLPRWVKPFLGRISDSWIIERSEVDVKNQVLRTYTRNLDHTRIIQVEEFTIYKYNPVTGKTLASSSVKFSSGFNLAVRSRIEQWSHAKFDENIQRSRMGMAFVMEKLKQHQSLG</sequence>
<gene>
    <name evidence="2" type="ORF">LALA0_S05e09076g</name>
</gene>
<reference evidence="2 3" key="1">
    <citation type="submission" date="2014-12" db="EMBL/GenBank/DDBJ databases">
        <authorList>
            <person name="Neuveglise Cecile"/>
        </authorList>
    </citation>
    <scope>NUCLEOTIDE SEQUENCE [LARGE SCALE GENOMIC DNA]</scope>
    <source>
        <strain evidence="2 3">CBS 12615</strain>
    </source>
</reference>
<protein>
    <submittedName>
        <fullName evidence="2">LALA0S05e09076g1_1</fullName>
    </submittedName>
</protein>
<dbReference type="STRING" id="1245769.A0A0C7MRR2"/>
<evidence type="ECO:0000313" key="2">
    <source>
        <dbReference type="EMBL" id="CEP62593.1"/>
    </source>
</evidence>
<dbReference type="GO" id="GO:0005758">
    <property type="term" value="C:mitochondrial intermembrane space"/>
    <property type="evidence" value="ECO:0007669"/>
    <property type="project" value="EnsemblFungi"/>
</dbReference>
<dbReference type="InterPro" id="IPR006797">
    <property type="entry name" value="PRELI/MSF1_dom"/>
</dbReference>
<dbReference type="HOGENOM" id="CLU_067902_3_1_1"/>
<dbReference type="Proteomes" id="UP000054304">
    <property type="component" value="Unassembled WGS sequence"/>
</dbReference>
<dbReference type="GeneID" id="34686062"/>
<dbReference type="GO" id="GO:2001247">
    <property type="term" value="P:positive regulation of phosphatidylcholine biosynthetic process"/>
    <property type="evidence" value="ECO:0007669"/>
    <property type="project" value="EnsemblFungi"/>
</dbReference>
<evidence type="ECO:0000313" key="3">
    <source>
        <dbReference type="Proteomes" id="UP000054304"/>
    </source>
</evidence>
<keyword evidence="3" id="KW-1185">Reference proteome</keyword>
<dbReference type="PANTHER" id="PTHR11158">
    <property type="entry name" value="MSF1/PX19 RELATED"/>
    <property type="match status" value="1"/>
</dbReference>
<dbReference type="GO" id="GO:0120010">
    <property type="term" value="P:intermembrane phospholipid transfer"/>
    <property type="evidence" value="ECO:0007669"/>
    <property type="project" value="EnsemblFungi"/>
</dbReference>
<dbReference type="InterPro" id="IPR037365">
    <property type="entry name" value="Slowmo/Ups"/>
</dbReference>
<dbReference type="AlphaFoldDB" id="A0A0C7MRR2"/>
<dbReference type="OrthoDB" id="341300at2759"/>
<feature type="domain" description="PRELI/MSF1" evidence="1">
    <location>
        <begin position="1"/>
        <end position="172"/>
    </location>
</feature>
<evidence type="ECO:0000259" key="1">
    <source>
        <dbReference type="PROSITE" id="PS50904"/>
    </source>
</evidence>
<accession>A0A0C7MRR2</accession>
<dbReference type="Pfam" id="PF04707">
    <property type="entry name" value="PRELI"/>
    <property type="match status" value="1"/>
</dbReference>
<dbReference type="PROSITE" id="PS50904">
    <property type="entry name" value="PRELI_MSF1"/>
    <property type="match status" value="1"/>
</dbReference>